<dbReference type="SUPFAM" id="SSF49401">
    <property type="entry name" value="Bacterial adhesins"/>
    <property type="match status" value="1"/>
</dbReference>
<dbReference type="AlphaFoldDB" id="K8WU67"/>
<keyword evidence="1" id="KW-0732">Signal</keyword>
<gene>
    <name evidence="3" type="ORF">OO7_02731</name>
</gene>
<reference evidence="3 4" key="1">
    <citation type="journal article" date="2012" name="BMC Genomics">
        <title>Comparative genomics of bacteria in the genus Providencia isolated from wild Drosophila melanogaster.</title>
        <authorList>
            <person name="Galac M.R."/>
            <person name="Lazzaro B.P."/>
        </authorList>
    </citation>
    <scope>NUCLEOTIDE SEQUENCE [LARGE SCALE GENOMIC DNA]</scope>
    <source>
        <strain evidence="3 4">DSM 19967</strain>
    </source>
</reference>
<dbReference type="Proteomes" id="UP000010290">
    <property type="component" value="Chromosome"/>
</dbReference>
<feature type="signal peptide" evidence="1">
    <location>
        <begin position="1"/>
        <end position="22"/>
    </location>
</feature>
<evidence type="ECO:0000259" key="2">
    <source>
        <dbReference type="Pfam" id="PF00419"/>
    </source>
</evidence>
<organism evidence="3 4">
    <name type="scientific">Providencia sneebia DSM 19967</name>
    <dbReference type="NCBI Taxonomy" id="1141660"/>
    <lineage>
        <taxon>Bacteria</taxon>
        <taxon>Pseudomonadati</taxon>
        <taxon>Pseudomonadota</taxon>
        <taxon>Gammaproteobacteria</taxon>
        <taxon>Enterobacterales</taxon>
        <taxon>Morganellaceae</taxon>
        <taxon>Providencia</taxon>
    </lineage>
</organism>
<dbReference type="Gene3D" id="2.60.40.1090">
    <property type="entry name" value="Fimbrial-type adhesion domain"/>
    <property type="match status" value="1"/>
</dbReference>
<dbReference type="HOGENOM" id="CLU_1473967_0_0_6"/>
<name>K8WU67_9GAMM</name>
<dbReference type="InterPro" id="IPR000259">
    <property type="entry name" value="Adhesion_dom_fimbrial"/>
</dbReference>
<sequence>MNKFVKLSLVSALALASISAYAGKNAEVKISGNITNYTCDITTSQSVINLGNYTKADFKANDTLVGAKNFMISVQSCASSGANTDLGLQVIEQAGSNNVDPINFFGSDNGTGAGIVLSFTKDGTTTKVTPAKNIYVLEKAGTPGADISNKIYNIDVKTAMQALNTAAVKNGTVEANLLFTMAY</sequence>
<protein>
    <recommendedName>
        <fullName evidence="2">Fimbrial-type adhesion domain-containing protein</fullName>
    </recommendedName>
</protein>
<proteinExistence type="predicted"/>
<dbReference type="InterPro" id="IPR036937">
    <property type="entry name" value="Adhesion_dom_fimbrial_sf"/>
</dbReference>
<dbReference type="PATRIC" id="fig|1141660.3.peg.550"/>
<evidence type="ECO:0000313" key="4">
    <source>
        <dbReference type="Proteomes" id="UP000010290"/>
    </source>
</evidence>
<dbReference type="GO" id="GO:0009289">
    <property type="term" value="C:pilus"/>
    <property type="evidence" value="ECO:0007669"/>
    <property type="project" value="InterPro"/>
</dbReference>
<dbReference type="InterPro" id="IPR050263">
    <property type="entry name" value="Bact_Fimbrial_Adh_Pro"/>
</dbReference>
<dbReference type="PANTHER" id="PTHR33420:SF5">
    <property type="entry name" value="FIMBRIAL SUBUNIT"/>
    <property type="match status" value="1"/>
</dbReference>
<dbReference type="EMBL" id="AKKN01000003">
    <property type="protein sequence ID" value="EKT60967.1"/>
    <property type="molecule type" value="Genomic_DNA"/>
</dbReference>
<comment type="caution">
    <text evidence="3">The sequence shown here is derived from an EMBL/GenBank/DDBJ whole genome shotgun (WGS) entry which is preliminary data.</text>
</comment>
<accession>K8WU67</accession>
<dbReference type="RefSeq" id="WP_008914425.1">
    <property type="nucleotide sequence ID" value="NZ_CM001773.1"/>
</dbReference>
<keyword evidence="4" id="KW-1185">Reference proteome</keyword>
<evidence type="ECO:0000256" key="1">
    <source>
        <dbReference type="SAM" id="SignalP"/>
    </source>
</evidence>
<dbReference type="InterPro" id="IPR008966">
    <property type="entry name" value="Adhesion_dom_sf"/>
</dbReference>
<dbReference type="Pfam" id="PF00419">
    <property type="entry name" value="Fimbrial"/>
    <property type="match status" value="1"/>
</dbReference>
<evidence type="ECO:0000313" key="3">
    <source>
        <dbReference type="EMBL" id="EKT60967.1"/>
    </source>
</evidence>
<feature type="chain" id="PRO_5003921880" description="Fimbrial-type adhesion domain-containing protein" evidence="1">
    <location>
        <begin position="23"/>
        <end position="183"/>
    </location>
</feature>
<dbReference type="PANTHER" id="PTHR33420">
    <property type="entry name" value="FIMBRIAL SUBUNIT ELFA-RELATED"/>
    <property type="match status" value="1"/>
</dbReference>
<dbReference type="GO" id="GO:0043709">
    <property type="term" value="P:cell adhesion involved in single-species biofilm formation"/>
    <property type="evidence" value="ECO:0007669"/>
    <property type="project" value="TreeGrafter"/>
</dbReference>
<feature type="domain" description="Fimbrial-type adhesion" evidence="2">
    <location>
        <begin position="29"/>
        <end position="183"/>
    </location>
</feature>